<dbReference type="Proteomes" id="UP000815677">
    <property type="component" value="Unassembled WGS sequence"/>
</dbReference>
<protein>
    <submittedName>
        <fullName evidence="2">Uncharacterized protein</fullName>
    </submittedName>
</protein>
<keyword evidence="3" id="KW-1185">Reference proteome</keyword>
<feature type="region of interest" description="Disordered" evidence="1">
    <location>
        <begin position="116"/>
        <end position="135"/>
    </location>
</feature>
<reference evidence="2" key="1">
    <citation type="submission" date="2014-09" db="EMBL/GenBank/DDBJ databases">
        <title>Genome sequence of the luminous mushroom Mycena chlorophos for searching fungal bioluminescence genes.</title>
        <authorList>
            <person name="Tanaka Y."/>
            <person name="Kasuga D."/>
            <person name="Oba Y."/>
            <person name="Hase S."/>
            <person name="Sato K."/>
            <person name="Oba Y."/>
            <person name="Sakakibara Y."/>
        </authorList>
    </citation>
    <scope>NUCLEOTIDE SEQUENCE</scope>
</reference>
<evidence type="ECO:0000256" key="1">
    <source>
        <dbReference type="SAM" id="MobiDB-lite"/>
    </source>
</evidence>
<name>A0ABQ0MB31_MYCCL</name>
<organism evidence="2 3">
    <name type="scientific">Mycena chlorophos</name>
    <name type="common">Agaric fungus</name>
    <name type="synonym">Agaricus chlorophos</name>
    <dbReference type="NCBI Taxonomy" id="658473"/>
    <lineage>
        <taxon>Eukaryota</taxon>
        <taxon>Fungi</taxon>
        <taxon>Dikarya</taxon>
        <taxon>Basidiomycota</taxon>
        <taxon>Agaricomycotina</taxon>
        <taxon>Agaricomycetes</taxon>
        <taxon>Agaricomycetidae</taxon>
        <taxon>Agaricales</taxon>
        <taxon>Marasmiineae</taxon>
        <taxon>Mycenaceae</taxon>
        <taxon>Mycena</taxon>
    </lineage>
</organism>
<sequence>MPRDEPDSDTGERDVPSAKNFLRYEPITRTIVVPLSYKALNRRGRAIARIMASHDWHNTEIAHVFGVSDRTIRRVLLSLGEDKAVNDYDYAGVDFLRAYPPQGRYKLIVSSTKRRDRSTAEAVSSSGETSFMRAKRPRLLDPKPIRGTSPSSELAHFLADSLALSEVLDLSPTKLSTLANRGFTPDSLRAMADWPERELRHALRQLLPPEHAPQEQGSWDWFETSVLEVRLRRLRARVVQAKK</sequence>
<accession>A0ABQ0MB31</accession>
<evidence type="ECO:0000313" key="2">
    <source>
        <dbReference type="EMBL" id="GAT60575.1"/>
    </source>
</evidence>
<dbReference type="EMBL" id="DF849957">
    <property type="protein sequence ID" value="GAT60575.1"/>
    <property type="molecule type" value="Genomic_DNA"/>
</dbReference>
<gene>
    <name evidence="2" type="ORF">MCHLO_16702</name>
</gene>
<proteinExistence type="predicted"/>
<evidence type="ECO:0000313" key="3">
    <source>
        <dbReference type="Proteomes" id="UP000815677"/>
    </source>
</evidence>